<comment type="caution">
    <text evidence="1">The sequence shown here is derived from an EMBL/GenBank/DDBJ whole genome shotgun (WGS) entry which is preliminary data.</text>
</comment>
<organism evidence="1 2">
    <name type="scientific">Streptomyces omiyaensis</name>
    <dbReference type="NCBI Taxonomy" id="68247"/>
    <lineage>
        <taxon>Bacteria</taxon>
        <taxon>Bacillati</taxon>
        <taxon>Actinomycetota</taxon>
        <taxon>Actinomycetes</taxon>
        <taxon>Kitasatosporales</taxon>
        <taxon>Streptomycetaceae</taxon>
        <taxon>Streptomyces</taxon>
    </lineage>
</organism>
<dbReference type="SUPFAM" id="SSF69318">
    <property type="entry name" value="Integrin alpha N-terminal domain"/>
    <property type="match status" value="1"/>
</dbReference>
<gene>
    <name evidence="1" type="ORF">ACGFYS_02485</name>
</gene>
<evidence type="ECO:0000313" key="1">
    <source>
        <dbReference type="EMBL" id="MFG3187784.1"/>
    </source>
</evidence>
<dbReference type="EMBL" id="JBICZW010000001">
    <property type="protein sequence ID" value="MFG3187784.1"/>
    <property type="molecule type" value="Genomic_DNA"/>
</dbReference>
<proteinExistence type="predicted"/>
<protein>
    <submittedName>
        <fullName evidence="1">FG-GAP repeat domain-containing protein</fullName>
    </submittedName>
</protein>
<reference evidence="1 2" key="1">
    <citation type="submission" date="2024-10" db="EMBL/GenBank/DDBJ databases">
        <title>The Natural Products Discovery Center: Release of the First 8490 Sequenced Strains for Exploring Actinobacteria Biosynthetic Diversity.</title>
        <authorList>
            <person name="Kalkreuter E."/>
            <person name="Kautsar S.A."/>
            <person name="Yang D."/>
            <person name="Bader C.D."/>
            <person name="Teijaro C.N."/>
            <person name="Fluegel L."/>
            <person name="Davis C.M."/>
            <person name="Simpson J.R."/>
            <person name="Lauterbach L."/>
            <person name="Steele A.D."/>
            <person name="Gui C."/>
            <person name="Meng S."/>
            <person name="Li G."/>
            <person name="Viehrig K."/>
            <person name="Ye F."/>
            <person name="Su P."/>
            <person name="Kiefer A.F."/>
            <person name="Nichols A."/>
            <person name="Cepeda A.J."/>
            <person name="Yan W."/>
            <person name="Fan B."/>
            <person name="Jiang Y."/>
            <person name="Adhikari A."/>
            <person name="Zheng C.-J."/>
            <person name="Schuster L."/>
            <person name="Cowan T.M."/>
            <person name="Smanski M.J."/>
            <person name="Chevrette M.G."/>
            <person name="De Carvalho L.P.S."/>
            <person name="Shen B."/>
        </authorList>
    </citation>
    <scope>NUCLEOTIDE SEQUENCE [LARGE SCALE GENOMIC DNA]</scope>
    <source>
        <strain evidence="1 2">NPDC048229</strain>
    </source>
</reference>
<keyword evidence="2" id="KW-1185">Reference proteome</keyword>
<name>A0ABW7BJT3_9ACTN</name>
<dbReference type="Proteomes" id="UP001604282">
    <property type="component" value="Unassembled WGS sequence"/>
</dbReference>
<sequence>MTEPVTQLCSRPPPTFVYEKENSDPLVPGAKHDRPGDLNGDGFADFVANDAEGKLWFYGGNGNLGTPATRQLVGTSGWTGALIAHRGDLKSMNFEDTALDGYEDFLVRLSDNKLYLYPGNGVGSPWIYTRKELAHPSEGDWRGLRQMLLPGNIDGKPGNDLITVECIWNDDTIKPEDRTCVSARLILYSGNGISGDGGQNQAIPFDWDKKIILGTGGWRDLTNLAVSDVNGDSYADLVARDPSDGTLYLYPGCVNDAVACPGSDYKFLPRTVYGNGGWNQRPYLTSPGNTQGTLLADEVTSQPSNELPPDHPDNQPKTYYFKRFIPTVGQEAGDIWATTPAAPDTPVNYVDSTGTAKSILCPTGCLLIYPGGKTAHGAPRLAGTAGWATTIRGIF</sequence>
<dbReference type="InterPro" id="IPR028994">
    <property type="entry name" value="Integrin_alpha_N"/>
</dbReference>
<dbReference type="RefSeq" id="WP_189847729.1">
    <property type="nucleotide sequence ID" value="NZ_BMVV01000002.1"/>
</dbReference>
<evidence type="ECO:0000313" key="2">
    <source>
        <dbReference type="Proteomes" id="UP001604282"/>
    </source>
</evidence>
<accession>A0ABW7BJT3</accession>